<evidence type="ECO:0000313" key="2">
    <source>
        <dbReference type="EMBL" id="SHN70409.1"/>
    </source>
</evidence>
<name>A0A1M7TI04_9BRAD</name>
<proteinExistence type="predicted"/>
<evidence type="ECO:0000256" key="1">
    <source>
        <dbReference type="SAM" id="MobiDB-lite"/>
    </source>
</evidence>
<dbReference type="Proteomes" id="UP000184096">
    <property type="component" value="Chromosome I"/>
</dbReference>
<organism evidence="2 3">
    <name type="scientific">Bradyrhizobium erythrophlei</name>
    <dbReference type="NCBI Taxonomy" id="1437360"/>
    <lineage>
        <taxon>Bacteria</taxon>
        <taxon>Pseudomonadati</taxon>
        <taxon>Pseudomonadota</taxon>
        <taxon>Alphaproteobacteria</taxon>
        <taxon>Hyphomicrobiales</taxon>
        <taxon>Nitrobacteraceae</taxon>
        <taxon>Bradyrhizobium</taxon>
    </lineage>
</organism>
<sequence length="287" mass="28372">MAAISSTAPSIANSLAQLISGSFGGLLAPADSTSAALASQDDASPASFVTLSEQAKAAAAARAEAEQAAADQLQAFVEAHRVNQGGDGSQTSNADSLQNLLGASTPSTGAQPTGGTKVEAIVAQIKLEVGSDQPPPFQTFTPTKSLSNSVTIDGYTLNLSTNASTQYYGVEVSGNGVQAYNKHFGSSAGVGGTDAVPPGVSVGTETVGNNQAIEAITISRNVATASSASVSTSQGSASASEVDAQSSSITFLVNYATGQISVQESAVSVSALAIQTSAPGSTLSTFA</sequence>
<protein>
    <submittedName>
        <fullName evidence="2">Uncharacterized protein</fullName>
    </submittedName>
</protein>
<dbReference type="AlphaFoldDB" id="A0A1M7TI04"/>
<gene>
    <name evidence="2" type="ORF">SAMN05444170_1720</name>
</gene>
<keyword evidence="3" id="KW-1185">Reference proteome</keyword>
<evidence type="ECO:0000313" key="3">
    <source>
        <dbReference type="Proteomes" id="UP000184096"/>
    </source>
</evidence>
<accession>A0A1M7TI04</accession>
<feature type="compositionally biased region" description="Polar residues" evidence="1">
    <location>
        <begin position="89"/>
        <end position="114"/>
    </location>
</feature>
<dbReference type="EMBL" id="LT670849">
    <property type="protein sequence ID" value="SHN70409.1"/>
    <property type="molecule type" value="Genomic_DNA"/>
</dbReference>
<dbReference type="OrthoDB" id="9878664at2"/>
<feature type="region of interest" description="Disordered" evidence="1">
    <location>
        <begin position="83"/>
        <end position="114"/>
    </location>
</feature>
<dbReference type="RefSeq" id="WP_072817511.1">
    <property type="nucleotide sequence ID" value="NZ_LT670849.1"/>
</dbReference>
<reference evidence="3" key="1">
    <citation type="submission" date="2016-11" db="EMBL/GenBank/DDBJ databases">
        <authorList>
            <person name="Varghese N."/>
            <person name="Submissions S."/>
        </authorList>
    </citation>
    <scope>NUCLEOTIDE SEQUENCE [LARGE SCALE GENOMIC DNA]</scope>
    <source>
        <strain evidence="3">GAS401</strain>
    </source>
</reference>